<proteinExistence type="predicted"/>
<organism evidence="2 3">
    <name type="scientific">Methanothrix soehngenii (strain ATCC 5969 / DSM 3671 / JCM 10134 / NBRC 103675 / OCM 69 / GP-6)</name>
    <name type="common">Methanosaeta concilii</name>
    <dbReference type="NCBI Taxonomy" id="990316"/>
    <lineage>
        <taxon>Archaea</taxon>
        <taxon>Methanobacteriati</taxon>
        <taxon>Methanobacteriota</taxon>
        <taxon>Stenosarchaea group</taxon>
        <taxon>Methanomicrobia</taxon>
        <taxon>Methanotrichales</taxon>
        <taxon>Methanotrichaceae</taxon>
        <taxon>Methanothrix</taxon>
    </lineage>
</organism>
<protein>
    <submittedName>
        <fullName evidence="2">Uncharacterized protein</fullName>
    </submittedName>
</protein>
<evidence type="ECO:0000313" key="3">
    <source>
        <dbReference type="Proteomes" id="UP000007807"/>
    </source>
</evidence>
<gene>
    <name evidence="2" type="ordered locus">MCON_3439</name>
</gene>
<keyword evidence="1" id="KW-0812">Transmembrane</keyword>
<evidence type="ECO:0000313" key="2">
    <source>
        <dbReference type="EMBL" id="AEB69672.1"/>
    </source>
</evidence>
<evidence type="ECO:0000256" key="1">
    <source>
        <dbReference type="SAM" id="Phobius"/>
    </source>
</evidence>
<accession>F4BVQ9</accession>
<reference evidence="2 3" key="1">
    <citation type="journal article" date="2011" name="J. Bacteriol.">
        <title>Complete genome sequence of Methanosaeta concilii, a specialist in aceticlastic methanogenesis.</title>
        <authorList>
            <person name="Barber R.D."/>
            <person name="Zhang L."/>
            <person name="Harnack M."/>
            <person name="Olson M.V."/>
            <person name="Kaul R."/>
            <person name="Ingram-Smith C."/>
            <person name="Smith K.S."/>
        </authorList>
    </citation>
    <scope>NUCLEOTIDE SEQUENCE [LARGE SCALE GENOMIC DNA]</scope>
    <source>
        <strain evidence="3">ATCC 5969 / DSM 3671 / JCM 10134 / NBRC 103675 / OCM 69 / GP-6</strain>
    </source>
</reference>
<sequence>MTDPKTEFRLLCGPFWRIWADIAPDPLALQDSHLLKKRFLTFFHGICGFFFLGSCGPGFGPGGRSQDPILTAVLISILSSDDTSKPSLCKVFLPNLEIHFLLFISFRYLTKYSKTMIEYKAFSLFSSMSSAAIFSQASRFSNKTDNIQGEILHLSA</sequence>
<dbReference type="EMBL" id="CP002565">
    <property type="protein sequence ID" value="AEB69672.1"/>
    <property type="molecule type" value="Genomic_DNA"/>
</dbReference>
<dbReference type="STRING" id="990316.MCON_3439"/>
<feature type="transmembrane region" description="Helical" evidence="1">
    <location>
        <begin position="39"/>
        <end position="60"/>
    </location>
</feature>
<keyword evidence="3" id="KW-1185">Reference proteome</keyword>
<dbReference type="InParanoid" id="F4BVQ9"/>
<feature type="transmembrane region" description="Helical" evidence="1">
    <location>
        <begin position="91"/>
        <end position="110"/>
    </location>
</feature>
<dbReference type="KEGG" id="mcj:MCON_3439"/>
<name>F4BVQ9_METSG</name>
<dbReference type="HOGENOM" id="CLU_1682692_0_0_2"/>
<keyword evidence="1" id="KW-1133">Transmembrane helix</keyword>
<dbReference type="AlphaFoldDB" id="F4BVQ9"/>
<dbReference type="Proteomes" id="UP000007807">
    <property type="component" value="Chromosome"/>
</dbReference>
<keyword evidence="1" id="KW-0472">Membrane</keyword>